<evidence type="ECO:0000313" key="1">
    <source>
        <dbReference type="EMBL" id="QCF27686.1"/>
    </source>
</evidence>
<gene>
    <name evidence="1" type="ORF">soil367_18115</name>
</gene>
<dbReference type="AlphaFoldDB" id="A0A4P7XKE3"/>
<name>A0A4P7XKE3_9ALTE</name>
<dbReference type="KEGG" id="hmi:soil367_18115"/>
<keyword evidence="2" id="KW-1185">Reference proteome</keyword>
<dbReference type="EMBL" id="CP031093">
    <property type="protein sequence ID" value="QCF27686.1"/>
    <property type="molecule type" value="Genomic_DNA"/>
</dbReference>
<accession>A0A4P7XKE3</accession>
<evidence type="ECO:0000313" key="2">
    <source>
        <dbReference type="Proteomes" id="UP000298049"/>
    </source>
</evidence>
<proteinExistence type="predicted"/>
<reference evidence="1 2" key="1">
    <citation type="submission" date="2018-07" db="EMBL/GenBank/DDBJ databases">
        <title>Marsedoiliclastica nanhaica gen. nov. sp. nov., a novel marine hydrocarbonoclastic bacterium isolated from an in-situ enriched hydrocarbon-degrading consortium in deep-sea sediment.</title>
        <authorList>
            <person name="Dong C."/>
            <person name="Ma T."/>
            <person name="Liu R."/>
            <person name="Shao Z."/>
        </authorList>
    </citation>
    <scope>NUCLEOTIDE SEQUENCE [LARGE SCALE GENOMIC DNA]</scope>
    <source>
        <strain evidence="2">soil36-7</strain>
    </source>
</reference>
<dbReference type="Proteomes" id="UP000298049">
    <property type="component" value="Chromosome"/>
</dbReference>
<sequence>MASDLEDPKMNQTEHDIPEGEVTRKVALRGCALMLAGLISMTVVAVGERTGDLDQLRSRVSEAGASSALLLSMDAKQGL</sequence>
<organism evidence="1 2">
    <name type="scientific">Hydrocarboniclastica marina</name>
    <dbReference type="NCBI Taxonomy" id="2259620"/>
    <lineage>
        <taxon>Bacteria</taxon>
        <taxon>Pseudomonadati</taxon>
        <taxon>Pseudomonadota</taxon>
        <taxon>Gammaproteobacteria</taxon>
        <taxon>Alteromonadales</taxon>
        <taxon>Alteromonadaceae</taxon>
        <taxon>Hydrocarboniclastica</taxon>
    </lineage>
</organism>
<protein>
    <submittedName>
        <fullName evidence="1">Uncharacterized protein</fullName>
    </submittedName>
</protein>